<evidence type="ECO:0000313" key="2">
    <source>
        <dbReference type="Proteomes" id="UP000682802"/>
    </source>
</evidence>
<dbReference type="EMBL" id="CP076128">
    <property type="protein sequence ID" value="QWG07846.1"/>
    <property type="molecule type" value="Genomic_DNA"/>
</dbReference>
<keyword evidence="2" id="KW-1185">Reference proteome</keyword>
<protein>
    <submittedName>
        <fullName evidence="1">Uncharacterized protein</fullName>
    </submittedName>
</protein>
<proteinExistence type="predicted"/>
<reference evidence="1 2" key="1">
    <citation type="submission" date="2021-05" db="EMBL/GenBank/DDBJ databases">
        <title>Comparative genomic studies on the polysaccharide-degrading batcterial strains of the Flammeovirga genus.</title>
        <authorList>
            <person name="Zewei F."/>
            <person name="Zheng Z."/>
            <person name="Yu L."/>
            <person name="Ruyue G."/>
            <person name="Yanhong M."/>
            <person name="Yuanyuan C."/>
            <person name="Jingyan G."/>
            <person name="Wenjun H."/>
        </authorList>
    </citation>
    <scope>NUCLEOTIDE SEQUENCE [LARGE SCALE GENOMIC DNA]</scope>
    <source>
        <strain evidence="1 2">YS10</strain>
    </source>
</reference>
<dbReference type="RefSeq" id="WP_144075227.1">
    <property type="nucleotide sequence ID" value="NZ_CP076128.1"/>
</dbReference>
<organism evidence="1 2">
    <name type="scientific">Flammeovirga kamogawensis</name>
    <dbReference type="NCBI Taxonomy" id="373891"/>
    <lineage>
        <taxon>Bacteria</taxon>
        <taxon>Pseudomonadati</taxon>
        <taxon>Bacteroidota</taxon>
        <taxon>Cytophagia</taxon>
        <taxon>Cytophagales</taxon>
        <taxon>Flammeovirgaceae</taxon>
        <taxon>Flammeovirga</taxon>
    </lineage>
</organism>
<gene>
    <name evidence="1" type="ORF">KM029_02575</name>
</gene>
<sequence length="131" mass="15755">MFFFKRWSRKAYSVFNSLSKEIKICMLDIDLHFSIPVQEVLSFKTKFNVVNEDEFDEISLLIEPQEIATSTKNIDEEALSTFLANFHCYNQLLRTYFSQLFFSNSHLHFLCFTSVEKYRHCKPMPYLYYEK</sequence>
<accession>A0ABX8GW69</accession>
<evidence type="ECO:0000313" key="1">
    <source>
        <dbReference type="EMBL" id="QWG07846.1"/>
    </source>
</evidence>
<dbReference type="Proteomes" id="UP000682802">
    <property type="component" value="Chromosome 1"/>
</dbReference>
<name>A0ABX8GW69_9BACT</name>